<name>A0A6C0DH39_9ZZZZ</name>
<organism evidence="2">
    <name type="scientific">viral metagenome</name>
    <dbReference type="NCBI Taxonomy" id="1070528"/>
    <lineage>
        <taxon>unclassified sequences</taxon>
        <taxon>metagenomes</taxon>
        <taxon>organismal metagenomes</taxon>
    </lineage>
</organism>
<evidence type="ECO:0000313" key="2">
    <source>
        <dbReference type="EMBL" id="QHT15847.1"/>
    </source>
</evidence>
<dbReference type="EMBL" id="MN739613">
    <property type="protein sequence ID" value="QHT15847.1"/>
    <property type="molecule type" value="Genomic_DNA"/>
</dbReference>
<keyword evidence="1" id="KW-1133">Transmembrane helix</keyword>
<reference evidence="2" key="1">
    <citation type="journal article" date="2020" name="Nature">
        <title>Giant virus diversity and host interactions through global metagenomics.</title>
        <authorList>
            <person name="Schulz F."/>
            <person name="Roux S."/>
            <person name="Paez-Espino D."/>
            <person name="Jungbluth S."/>
            <person name="Walsh D.A."/>
            <person name="Denef V.J."/>
            <person name="McMahon K.D."/>
            <person name="Konstantinidis K.T."/>
            <person name="Eloe-Fadrosh E.A."/>
            <person name="Kyrpides N.C."/>
            <person name="Woyke T."/>
        </authorList>
    </citation>
    <scope>NUCLEOTIDE SEQUENCE</scope>
    <source>
        <strain evidence="2">GVMAG-M-3300023174-176</strain>
    </source>
</reference>
<keyword evidence="1" id="KW-0812">Transmembrane</keyword>
<sequence>MWFLGFLIAMFIVIIFMIVYGELENSSKRITHELAIDKVTKEAKAKCCKKEKKPCCKPKKQCNRCNYNPCRCRKY</sequence>
<feature type="transmembrane region" description="Helical" evidence="1">
    <location>
        <begin position="6"/>
        <end position="23"/>
    </location>
</feature>
<accession>A0A6C0DH39</accession>
<keyword evidence="1" id="KW-0472">Membrane</keyword>
<dbReference type="AlphaFoldDB" id="A0A6C0DH39"/>
<evidence type="ECO:0000256" key="1">
    <source>
        <dbReference type="SAM" id="Phobius"/>
    </source>
</evidence>
<protein>
    <submittedName>
        <fullName evidence="2">Uncharacterized protein</fullName>
    </submittedName>
</protein>
<proteinExistence type="predicted"/>